<dbReference type="AlphaFoldDB" id="A0A4R4J6Q4"/>
<dbReference type="Proteomes" id="UP000295598">
    <property type="component" value="Unassembled WGS sequence"/>
</dbReference>
<dbReference type="EMBL" id="PUJY01000044">
    <property type="protein sequence ID" value="TDB48389.1"/>
    <property type="molecule type" value="Genomic_DNA"/>
</dbReference>
<sequence length="82" mass="9649">MSVDFETLLYKNQFYETVTENKISIAFITTTLINNGILDNFIGLASFRWLYSSDMRLVLFSRFKGVLDDMISINFYHRKHIA</sequence>
<proteinExistence type="predicted"/>
<reference evidence="1 2" key="1">
    <citation type="journal article" date="2019" name="Int. J. Syst. Evol. Microbiol.">
        <title>Photorhabdus khanii subsp. guanajuatensis subsp. nov., isolated from Heterorhabditis atacamensis, and Photorhabdus luminescens subsp. mexicana subsp. nov., isolated from Heterorhabditis mexicana entomopathogenic nematodes.</title>
        <authorList>
            <person name="Machado R.A.R."/>
            <person name="Bruno P."/>
            <person name="Arce C.C.M."/>
            <person name="Liechti N."/>
            <person name="Kohler A."/>
            <person name="Bernal J."/>
            <person name="Bruggmann R."/>
            <person name="Turlings T.C.J."/>
        </authorList>
    </citation>
    <scope>NUCLEOTIDE SEQUENCE [LARGE SCALE GENOMIC DNA]</scope>
    <source>
        <strain evidence="1 2">MEX20-17</strain>
    </source>
</reference>
<organism evidence="1 2">
    <name type="scientific">Photorhabdus khanii subsp. guanajuatensis</name>
    <dbReference type="NCBI Taxonomy" id="2100166"/>
    <lineage>
        <taxon>Bacteria</taxon>
        <taxon>Pseudomonadati</taxon>
        <taxon>Pseudomonadota</taxon>
        <taxon>Gammaproteobacteria</taxon>
        <taxon>Enterobacterales</taxon>
        <taxon>Morganellaceae</taxon>
        <taxon>Photorhabdus</taxon>
    </lineage>
</organism>
<name>A0A4R4J6Q4_9GAMM</name>
<comment type="caution">
    <text evidence="1">The sequence shown here is derived from an EMBL/GenBank/DDBJ whole genome shotgun (WGS) entry which is preliminary data.</text>
</comment>
<protein>
    <submittedName>
        <fullName evidence="1">Uncharacterized protein</fullName>
    </submittedName>
</protein>
<evidence type="ECO:0000313" key="1">
    <source>
        <dbReference type="EMBL" id="TDB48389.1"/>
    </source>
</evidence>
<evidence type="ECO:0000313" key="2">
    <source>
        <dbReference type="Proteomes" id="UP000295598"/>
    </source>
</evidence>
<accession>A0A4R4J6Q4</accession>
<gene>
    <name evidence="1" type="ORF">C5467_19140</name>
</gene>